<evidence type="ECO:0000313" key="3">
    <source>
        <dbReference type="Proteomes" id="UP000178647"/>
    </source>
</evidence>
<comment type="caution">
    <text evidence="2">The sequence shown here is derived from an EMBL/GenBank/DDBJ whole genome shotgun (WGS) entry which is preliminary data.</text>
</comment>
<dbReference type="EMBL" id="MHMH01000019">
    <property type="protein sequence ID" value="OGZ24111.1"/>
    <property type="molecule type" value="Genomic_DNA"/>
</dbReference>
<accession>A0A1G2EFK1</accession>
<reference evidence="2 3" key="1">
    <citation type="journal article" date="2016" name="Nat. Commun.">
        <title>Thousands of microbial genomes shed light on interconnected biogeochemical processes in an aquifer system.</title>
        <authorList>
            <person name="Anantharaman K."/>
            <person name="Brown C.T."/>
            <person name="Hug L.A."/>
            <person name="Sharon I."/>
            <person name="Castelle C.J."/>
            <person name="Probst A.J."/>
            <person name="Thomas B.C."/>
            <person name="Singh A."/>
            <person name="Wilkins M.J."/>
            <person name="Karaoz U."/>
            <person name="Brodie E.L."/>
            <person name="Williams K.H."/>
            <person name="Hubbard S.S."/>
            <person name="Banfield J.F."/>
        </authorList>
    </citation>
    <scope>NUCLEOTIDE SEQUENCE [LARGE SCALE GENOMIC DNA]</scope>
</reference>
<proteinExistence type="predicted"/>
<sequence length="387" mass="46040">MERINISKNSLRNLYVDKRLSMAKIAKRFRCDPTTIKRTMHRYSIPSRTLSEATRKIIIPKRTLKELYDFNKFSVERISKLYHCSPASILNIMKFYKLKRRSRLGTRRPVIISKKTLNRLYSIKKLSQNQIARRMKCSRCAVEKLMKKYNITPRTLSEAQMKYPKYNFSGNLIEKAYLIGFRLGDLYVTPAKLQIQVSCSTSRREQVRLIKLLFCKYTRLTIRKNRVINERIITDIRWLLNYSFKFLLSKQDRIEPWILRNKKIFFAFLAGYIDAEGHIFVRLCRGSKTPTAGIEIQSYDKGILQGVWKKLTQLNILCPKPKINKYKGYVSKNGLINRRDLWRLSINRKRDLFLLFNSIEPYIKHGKRKIDFKKAKENLIFRLRTKS</sequence>
<dbReference type="InterPro" id="IPR004860">
    <property type="entry name" value="LAGLIDADG_dom"/>
</dbReference>
<protein>
    <recommendedName>
        <fullName evidence="1">DOD-type homing endonuclease domain-containing protein</fullName>
    </recommendedName>
</protein>
<dbReference type="Proteomes" id="UP000178647">
    <property type="component" value="Unassembled WGS sequence"/>
</dbReference>
<name>A0A1G2EFK1_9BACT</name>
<dbReference type="InterPro" id="IPR004042">
    <property type="entry name" value="Intein_endonuc_central"/>
</dbReference>
<organism evidence="2 3">
    <name type="scientific">Candidatus Nealsonbacteria bacterium RIFCSPLOWO2_01_FULL_43_32</name>
    <dbReference type="NCBI Taxonomy" id="1801672"/>
    <lineage>
        <taxon>Bacteria</taxon>
        <taxon>Candidatus Nealsoniibacteriota</taxon>
    </lineage>
</organism>
<dbReference type="GO" id="GO:0004519">
    <property type="term" value="F:endonuclease activity"/>
    <property type="evidence" value="ECO:0007669"/>
    <property type="project" value="InterPro"/>
</dbReference>
<gene>
    <name evidence="2" type="ORF">A2896_02245</name>
</gene>
<dbReference type="AlphaFoldDB" id="A0A1G2EFK1"/>
<dbReference type="SUPFAM" id="SSF55608">
    <property type="entry name" value="Homing endonucleases"/>
    <property type="match status" value="1"/>
</dbReference>
<dbReference type="InterPro" id="IPR027434">
    <property type="entry name" value="Homing_endonucl"/>
</dbReference>
<evidence type="ECO:0000313" key="2">
    <source>
        <dbReference type="EMBL" id="OGZ24111.1"/>
    </source>
</evidence>
<dbReference type="PROSITE" id="PS50819">
    <property type="entry name" value="INTEIN_ENDONUCLEASE"/>
    <property type="match status" value="1"/>
</dbReference>
<dbReference type="Gene3D" id="3.10.28.10">
    <property type="entry name" value="Homing endonucleases"/>
    <property type="match status" value="1"/>
</dbReference>
<dbReference type="Pfam" id="PF14528">
    <property type="entry name" value="LAGLIDADG_3"/>
    <property type="match status" value="1"/>
</dbReference>
<evidence type="ECO:0000259" key="1">
    <source>
        <dbReference type="PROSITE" id="PS50819"/>
    </source>
</evidence>
<feature type="domain" description="DOD-type homing endonuclease" evidence="1">
    <location>
        <begin position="178"/>
        <end position="316"/>
    </location>
</feature>